<dbReference type="InterPro" id="IPR006710">
    <property type="entry name" value="Glyco_hydro_43"/>
</dbReference>
<name>A0A816ZN26_9BILA</name>
<comment type="caution">
    <text evidence="4">The sequence shown here is derived from an EMBL/GenBank/DDBJ whole genome shotgun (WGS) entry which is preliminary data.</text>
</comment>
<evidence type="ECO:0008006" key="6">
    <source>
        <dbReference type="Google" id="ProtNLM"/>
    </source>
</evidence>
<keyword evidence="2" id="KW-0378">Hydrolase</keyword>
<evidence type="ECO:0000256" key="3">
    <source>
        <dbReference type="ARBA" id="ARBA00023295"/>
    </source>
</evidence>
<evidence type="ECO:0000313" key="4">
    <source>
        <dbReference type="EMBL" id="CAF2216066.1"/>
    </source>
</evidence>
<sequence length="197" mass="22700">MLYQHRSEDTNRAVLNLAFDLEAGRLFHHGNIFSGDMAEKKTLDLSIYNANENISYRSGADPAVVKFRNDYYMFVTRSMGYWHSTDLLHWSFITPEKWYFQGSNAPAAHNYNDSVLYVTGDPSGSMSILYTDNPKKGDWKAIPLIINDLQDPDLFIDGDDENNHGWERFGENHGDTALAGYIEGPWLTKYNNMYYMQ</sequence>
<dbReference type="GO" id="GO:0004553">
    <property type="term" value="F:hydrolase activity, hydrolyzing O-glycosyl compounds"/>
    <property type="evidence" value="ECO:0007669"/>
    <property type="project" value="InterPro"/>
</dbReference>
<comment type="similarity">
    <text evidence="1">Belongs to the glycosyl hydrolase 43 family.</text>
</comment>
<keyword evidence="3" id="KW-0326">Glycosidase</keyword>
<accession>A0A816ZN26</accession>
<dbReference type="Proteomes" id="UP000663824">
    <property type="component" value="Unassembled WGS sequence"/>
</dbReference>
<gene>
    <name evidence="4" type="ORF">MBJ925_LOCUS36136</name>
</gene>
<reference evidence="4" key="1">
    <citation type="submission" date="2021-02" db="EMBL/GenBank/DDBJ databases">
        <authorList>
            <person name="Nowell W R."/>
        </authorList>
    </citation>
    <scope>NUCLEOTIDE SEQUENCE</scope>
</reference>
<dbReference type="EMBL" id="CAJNRE010019904">
    <property type="protein sequence ID" value="CAF2216066.1"/>
    <property type="molecule type" value="Genomic_DNA"/>
</dbReference>
<evidence type="ECO:0000256" key="1">
    <source>
        <dbReference type="ARBA" id="ARBA00009865"/>
    </source>
</evidence>
<organism evidence="4 5">
    <name type="scientific">Rotaria magnacalcarata</name>
    <dbReference type="NCBI Taxonomy" id="392030"/>
    <lineage>
        <taxon>Eukaryota</taxon>
        <taxon>Metazoa</taxon>
        <taxon>Spiralia</taxon>
        <taxon>Gnathifera</taxon>
        <taxon>Rotifera</taxon>
        <taxon>Eurotatoria</taxon>
        <taxon>Bdelloidea</taxon>
        <taxon>Philodinida</taxon>
        <taxon>Philodinidae</taxon>
        <taxon>Rotaria</taxon>
    </lineage>
</organism>
<dbReference type="GO" id="GO:0005975">
    <property type="term" value="P:carbohydrate metabolic process"/>
    <property type="evidence" value="ECO:0007669"/>
    <property type="project" value="InterPro"/>
</dbReference>
<dbReference type="InterPro" id="IPR023296">
    <property type="entry name" value="Glyco_hydro_beta-prop_sf"/>
</dbReference>
<dbReference type="Pfam" id="PF04616">
    <property type="entry name" value="Glyco_hydro_43"/>
    <property type="match status" value="1"/>
</dbReference>
<dbReference type="SUPFAM" id="SSF75005">
    <property type="entry name" value="Arabinanase/levansucrase/invertase"/>
    <property type="match status" value="1"/>
</dbReference>
<protein>
    <recommendedName>
        <fullName evidence="6">1,4-beta-xylanase</fullName>
    </recommendedName>
</protein>
<dbReference type="AlphaFoldDB" id="A0A816ZN26"/>
<evidence type="ECO:0000313" key="5">
    <source>
        <dbReference type="Proteomes" id="UP000663824"/>
    </source>
</evidence>
<proteinExistence type="inferred from homology"/>
<dbReference type="Gene3D" id="2.115.10.20">
    <property type="entry name" value="Glycosyl hydrolase domain, family 43"/>
    <property type="match status" value="1"/>
</dbReference>
<evidence type="ECO:0000256" key="2">
    <source>
        <dbReference type="ARBA" id="ARBA00022801"/>
    </source>
</evidence>